<dbReference type="GO" id="GO:0004523">
    <property type="term" value="F:RNA-DNA hybrid ribonuclease activity"/>
    <property type="evidence" value="ECO:0007669"/>
    <property type="project" value="InterPro"/>
</dbReference>
<dbReference type="Gene3D" id="3.30.420.10">
    <property type="entry name" value="Ribonuclease H-like superfamily/Ribonuclease H"/>
    <property type="match status" value="1"/>
</dbReference>
<sequence length="139" mass="15661">MSYLLQFDGGAVPNPGKAAGAAVLFFNGELIHERAKYLEHATNNEAEYTGLIVGLELCLELNIKNLKITGDSMLIINQMNGKWKCSKEHLRPYYDHCLKLLSQLNSVSVSHVLREFNKNADALSDRCISLQEDIDQFYL</sequence>
<dbReference type="Pfam" id="PF13456">
    <property type="entry name" value="RVT_3"/>
    <property type="match status" value="1"/>
</dbReference>
<dbReference type="CDD" id="cd09279">
    <property type="entry name" value="RNase_HI_like"/>
    <property type="match status" value="1"/>
</dbReference>
<evidence type="ECO:0000313" key="2">
    <source>
        <dbReference type="EMBL" id="QHT78493.1"/>
    </source>
</evidence>
<evidence type="ECO:0000259" key="1">
    <source>
        <dbReference type="PROSITE" id="PS50879"/>
    </source>
</evidence>
<dbReference type="EMBL" id="MN739934">
    <property type="protein sequence ID" value="QHT78493.1"/>
    <property type="molecule type" value="Genomic_DNA"/>
</dbReference>
<protein>
    <recommendedName>
        <fullName evidence="1">RNase H type-1 domain-containing protein</fullName>
    </recommendedName>
</protein>
<dbReference type="PANTHER" id="PTHR48475">
    <property type="entry name" value="RIBONUCLEASE H"/>
    <property type="match status" value="1"/>
</dbReference>
<organism evidence="2">
    <name type="scientific">viral metagenome</name>
    <dbReference type="NCBI Taxonomy" id="1070528"/>
    <lineage>
        <taxon>unclassified sequences</taxon>
        <taxon>metagenomes</taxon>
        <taxon>organismal metagenomes</taxon>
    </lineage>
</organism>
<reference evidence="2" key="1">
    <citation type="journal article" date="2020" name="Nature">
        <title>Giant virus diversity and host interactions through global metagenomics.</title>
        <authorList>
            <person name="Schulz F."/>
            <person name="Roux S."/>
            <person name="Paez-Espino D."/>
            <person name="Jungbluth S."/>
            <person name="Walsh D.A."/>
            <person name="Denef V.J."/>
            <person name="McMahon K.D."/>
            <person name="Konstantinidis K.T."/>
            <person name="Eloe-Fadrosh E.A."/>
            <person name="Kyrpides N.C."/>
            <person name="Woyke T."/>
        </authorList>
    </citation>
    <scope>NUCLEOTIDE SEQUENCE</scope>
    <source>
        <strain evidence="2">GVMAG-M-3300023179-92</strain>
    </source>
</reference>
<dbReference type="AlphaFoldDB" id="A0A6C0HEQ5"/>
<dbReference type="InterPro" id="IPR036397">
    <property type="entry name" value="RNaseH_sf"/>
</dbReference>
<dbReference type="PROSITE" id="PS50879">
    <property type="entry name" value="RNASE_H_1"/>
    <property type="match status" value="1"/>
</dbReference>
<dbReference type="GO" id="GO:0003676">
    <property type="term" value="F:nucleic acid binding"/>
    <property type="evidence" value="ECO:0007669"/>
    <property type="project" value="InterPro"/>
</dbReference>
<dbReference type="PANTHER" id="PTHR48475:SF1">
    <property type="entry name" value="RNASE H TYPE-1 DOMAIN-CONTAINING PROTEIN"/>
    <property type="match status" value="1"/>
</dbReference>
<dbReference type="InterPro" id="IPR002156">
    <property type="entry name" value="RNaseH_domain"/>
</dbReference>
<feature type="domain" description="RNase H type-1" evidence="1">
    <location>
        <begin position="1"/>
        <end position="129"/>
    </location>
</feature>
<proteinExistence type="predicted"/>
<dbReference type="SUPFAM" id="SSF53098">
    <property type="entry name" value="Ribonuclease H-like"/>
    <property type="match status" value="1"/>
</dbReference>
<dbReference type="InterPro" id="IPR012337">
    <property type="entry name" value="RNaseH-like_sf"/>
</dbReference>
<accession>A0A6C0HEQ5</accession>
<name>A0A6C0HEQ5_9ZZZZ</name>